<gene>
    <name evidence="4" type="ORF">BOLC3T14506H</name>
</gene>
<sequence length="268" mass="30486">MNGIQVLKKVKEKIKKINNVLTKHRHGHGHEHDRGEQHIPDDHDLDDKDAEEYDVGQIYQQGHGGAPGMSIPYLTSLSLPVTFCSGTSTRPQYLSRTRSSASSCKTLRCVGTIRKRGVPTMTTYNTPVSLLSLTEDVTRTFVPGEKLRVNIERDRGMEEGMTAQSFNSLDPCCFRISAGGKVGAAQLLQRGKEHVMMFNYSWKREGIQYKKNQQAQAPLLQGYYYVYWYLLILVLFLHDQLWDLNIDECCLKFFVLHFCCADYLDGLG</sequence>
<accession>A0A3P6AN41</accession>
<feature type="compositionally biased region" description="Basic and acidic residues" evidence="1">
    <location>
        <begin position="30"/>
        <end position="46"/>
    </location>
</feature>
<evidence type="ECO:0000256" key="1">
    <source>
        <dbReference type="SAM" id="MobiDB-lite"/>
    </source>
</evidence>
<proteinExistence type="predicted"/>
<feature type="region of interest" description="Disordered" evidence="1">
    <location>
        <begin position="23"/>
        <end position="48"/>
    </location>
</feature>
<dbReference type="EMBL" id="LR031872">
    <property type="protein sequence ID" value="VDC88764.1"/>
    <property type="molecule type" value="Genomic_DNA"/>
</dbReference>
<keyword evidence="2" id="KW-0472">Membrane</keyword>
<name>A0A3P6AN41_BRAOL</name>
<keyword evidence="2" id="KW-1133">Transmembrane helix</keyword>
<evidence type="ECO:0000313" key="4">
    <source>
        <dbReference type="EMBL" id="VDC88764.1"/>
    </source>
</evidence>
<evidence type="ECO:0000259" key="3">
    <source>
        <dbReference type="Pfam" id="PF23403"/>
    </source>
</evidence>
<organism evidence="4">
    <name type="scientific">Brassica oleracea</name>
    <name type="common">Wild cabbage</name>
    <dbReference type="NCBI Taxonomy" id="3712"/>
    <lineage>
        <taxon>Eukaryota</taxon>
        <taxon>Viridiplantae</taxon>
        <taxon>Streptophyta</taxon>
        <taxon>Embryophyta</taxon>
        <taxon>Tracheophyta</taxon>
        <taxon>Spermatophyta</taxon>
        <taxon>Magnoliopsida</taxon>
        <taxon>eudicotyledons</taxon>
        <taxon>Gunneridae</taxon>
        <taxon>Pentapetalae</taxon>
        <taxon>rosids</taxon>
        <taxon>malvids</taxon>
        <taxon>Brassicales</taxon>
        <taxon>Brassicaceae</taxon>
        <taxon>Brassiceae</taxon>
        <taxon>Brassica</taxon>
    </lineage>
</organism>
<protein>
    <recommendedName>
        <fullName evidence="3">LTI65/LTI78 N-terminal domain-containing protein</fullName>
    </recommendedName>
</protein>
<reference evidence="4" key="1">
    <citation type="submission" date="2018-11" db="EMBL/GenBank/DDBJ databases">
        <authorList>
            <consortium name="Genoscope - CEA"/>
            <person name="William W."/>
        </authorList>
    </citation>
    <scope>NUCLEOTIDE SEQUENCE</scope>
</reference>
<dbReference type="InterPro" id="IPR056605">
    <property type="entry name" value="LTI65_LTI78_N"/>
</dbReference>
<keyword evidence="2" id="KW-0812">Transmembrane</keyword>
<feature type="transmembrane region" description="Helical" evidence="2">
    <location>
        <begin position="222"/>
        <end position="238"/>
    </location>
</feature>
<dbReference type="AlphaFoldDB" id="A0A3P6AN41"/>
<evidence type="ECO:0000256" key="2">
    <source>
        <dbReference type="SAM" id="Phobius"/>
    </source>
</evidence>
<dbReference type="Pfam" id="PF23403">
    <property type="entry name" value="LTI65_LTI78_N"/>
    <property type="match status" value="1"/>
</dbReference>
<feature type="domain" description="LTI65/LTI78 N-terminal" evidence="3">
    <location>
        <begin position="6"/>
        <end position="54"/>
    </location>
</feature>